<dbReference type="AlphaFoldDB" id="A0A368UF88"/>
<sequence>MKLEEYKNFVQKQRKDYFIDDMPYNLIYRHFEKLGLTSQSIEYFFKNASYIMEQLRENSWNEFQAKEHEFTSKMLSALYTTKDVENMTSSEAIAWFVEKFPMHIYNLNLSNTQSRRSRAGKEFEAIIELILIGADIPMDSQGNIGKKFFLDKGLGKLVDIVSPSSSEYVINKRNTVLISAKTTLRERWQEVPEEMGRTGAREMFLVTLDNTISQEVIETLNDANIQVVTTYSIKEANYKKYHSVISIENLLVILKETVDKWKNFTYTEDVKNEIRLNLEKQLSKHQQHTFVKEYYERQINKFL</sequence>
<dbReference type="CDD" id="cd22320">
    <property type="entry name" value="Ecl18kI-like"/>
    <property type="match status" value="1"/>
</dbReference>
<evidence type="ECO:0000313" key="3">
    <source>
        <dbReference type="EMBL" id="RCW17629.1"/>
    </source>
</evidence>
<dbReference type="SUPFAM" id="SSF52980">
    <property type="entry name" value="Restriction endonuclease-like"/>
    <property type="match status" value="1"/>
</dbReference>
<comment type="caution">
    <text evidence="3">The sequence shown here is derived from an EMBL/GenBank/DDBJ whole genome shotgun (WGS) entry which is preliminary data.</text>
</comment>
<keyword evidence="3" id="KW-0255">Endonuclease</keyword>
<protein>
    <submittedName>
        <fullName evidence="3">Restriction endonuclease</fullName>
    </submittedName>
</protein>
<dbReference type="InterPro" id="IPR015109">
    <property type="entry name" value="Restrct_endonuc_II_EcoRII_C"/>
</dbReference>
<evidence type="ECO:0000313" key="4">
    <source>
        <dbReference type="Proteomes" id="UP000253215"/>
    </source>
</evidence>
<accession>A0A368UF88</accession>
<reference evidence="3 4" key="1">
    <citation type="journal article" date="2018" name="Sci. Rep.">
        <title>Network-guided genomic and metagenomic analysis of the faecal microbiota of the critically endangered kakapo.</title>
        <authorList>
            <person name="Waite D.W."/>
            <person name="Dsouza M."/>
            <person name="Sekiguchi Y."/>
            <person name="Hugenholtz P."/>
            <person name="Taylor M.W."/>
        </authorList>
    </citation>
    <scope>NUCLEOTIDE SEQUENCE [LARGE SCALE GENOMIC DNA]</scope>
    <source>
        <strain evidence="3 4">BI02</strain>
    </source>
</reference>
<dbReference type="InterPro" id="IPR011335">
    <property type="entry name" value="Restrct_endonuc-II-like"/>
</dbReference>
<name>A0A368UF88_9STRE</name>
<dbReference type="Proteomes" id="UP000253215">
    <property type="component" value="Unassembled WGS sequence"/>
</dbReference>
<feature type="domain" description="Restriction endonuclease type II EcoRII C-terminal" evidence="2">
    <location>
        <begin position="106"/>
        <end position="250"/>
    </location>
</feature>
<dbReference type="EMBL" id="NETH01000006">
    <property type="protein sequence ID" value="RCW17629.1"/>
    <property type="molecule type" value="Genomic_DNA"/>
</dbReference>
<dbReference type="GO" id="GO:0009307">
    <property type="term" value="P:DNA restriction-modification system"/>
    <property type="evidence" value="ECO:0007669"/>
    <property type="project" value="InterPro"/>
</dbReference>
<dbReference type="GO" id="GO:0009036">
    <property type="term" value="F:type II site-specific deoxyribonuclease activity"/>
    <property type="evidence" value="ECO:0007669"/>
    <property type="project" value="InterPro"/>
</dbReference>
<dbReference type="Pfam" id="PF09019">
    <property type="entry name" value="EcoRII-C"/>
    <property type="match status" value="1"/>
</dbReference>
<keyword evidence="3" id="KW-0540">Nuclease</keyword>
<keyword evidence="1" id="KW-0378">Hydrolase</keyword>
<evidence type="ECO:0000259" key="2">
    <source>
        <dbReference type="Pfam" id="PF09019"/>
    </source>
</evidence>
<evidence type="ECO:0000256" key="1">
    <source>
        <dbReference type="ARBA" id="ARBA00022801"/>
    </source>
</evidence>
<dbReference type="InterPro" id="IPR038365">
    <property type="entry name" value="EcoRII_C_sf"/>
</dbReference>
<proteinExistence type="predicted"/>
<gene>
    <name evidence="3" type="ORF">CAC02_01825</name>
</gene>
<dbReference type="Gene3D" id="3.40.91.80">
    <property type="match status" value="1"/>
</dbReference>
<organism evidence="3 4">
    <name type="scientific">Streptococcus gallolyticus</name>
    <dbReference type="NCBI Taxonomy" id="315405"/>
    <lineage>
        <taxon>Bacteria</taxon>
        <taxon>Bacillati</taxon>
        <taxon>Bacillota</taxon>
        <taxon>Bacilli</taxon>
        <taxon>Lactobacillales</taxon>
        <taxon>Streptococcaceae</taxon>
        <taxon>Streptococcus</taxon>
    </lineage>
</organism>
<dbReference type="GO" id="GO:0003677">
    <property type="term" value="F:DNA binding"/>
    <property type="evidence" value="ECO:0007669"/>
    <property type="project" value="InterPro"/>
</dbReference>